<protein>
    <submittedName>
        <fullName evidence="3">Enoyl-CoA hydratase/carnithine racemase</fullName>
    </submittedName>
</protein>
<dbReference type="InterPro" id="IPR029045">
    <property type="entry name" value="ClpP/crotonase-like_dom_sf"/>
</dbReference>
<gene>
    <name evidence="3" type="ORF">QO015_002053</name>
</gene>
<dbReference type="SUPFAM" id="SSF52096">
    <property type="entry name" value="ClpP/crotonase"/>
    <property type="match status" value="1"/>
</dbReference>
<dbReference type="CDD" id="cd06558">
    <property type="entry name" value="crotonase-like"/>
    <property type="match status" value="1"/>
</dbReference>
<dbReference type="PANTHER" id="PTHR11941">
    <property type="entry name" value="ENOYL-COA HYDRATASE-RELATED"/>
    <property type="match status" value="1"/>
</dbReference>
<dbReference type="Gene3D" id="1.10.12.10">
    <property type="entry name" value="Lyase 2-enoyl-coa Hydratase, Chain A, domain 2"/>
    <property type="match status" value="1"/>
</dbReference>
<evidence type="ECO:0000313" key="4">
    <source>
        <dbReference type="Proteomes" id="UP001223743"/>
    </source>
</evidence>
<comment type="caution">
    <text evidence="3">The sequence shown here is derived from an EMBL/GenBank/DDBJ whole genome shotgun (WGS) entry which is preliminary data.</text>
</comment>
<dbReference type="Pfam" id="PF00378">
    <property type="entry name" value="ECH_1"/>
    <property type="match status" value="1"/>
</dbReference>
<evidence type="ECO:0000256" key="1">
    <source>
        <dbReference type="ARBA" id="ARBA00005254"/>
    </source>
</evidence>
<dbReference type="PANTHER" id="PTHR11941:SF54">
    <property type="entry name" value="ENOYL-COA HYDRATASE, MITOCHONDRIAL"/>
    <property type="match status" value="1"/>
</dbReference>
<dbReference type="InterPro" id="IPR001753">
    <property type="entry name" value="Enoyl-CoA_hydra/iso"/>
</dbReference>
<evidence type="ECO:0000313" key="3">
    <source>
        <dbReference type="EMBL" id="MDQ0516440.1"/>
    </source>
</evidence>
<proteinExistence type="inferred from homology"/>
<dbReference type="EMBL" id="JAUSWJ010000001">
    <property type="protein sequence ID" value="MDQ0516440.1"/>
    <property type="molecule type" value="Genomic_DNA"/>
</dbReference>
<name>A0ABU0M660_9HYPH</name>
<keyword evidence="2" id="KW-0456">Lyase</keyword>
<accession>A0ABU0M660</accession>
<organism evidence="3 4">
    <name type="scientific">Kaistia geumhonensis</name>
    <dbReference type="NCBI Taxonomy" id="410839"/>
    <lineage>
        <taxon>Bacteria</taxon>
        <taxon>Pseudomonadati</taxon>
        <taxon>Pseudomonadota</taxon>
        <taxon>Alphaproteobacteria</taxon>
        <taxon>Hyphomicrobiales</taxon>
        <taxon>Kaistiaceae</taxon>
        <taxon>Kaistia</taxon>
    </lineage>
</organism>
<dbReference type="InterPro" id="IPR014748">
    <property type="entry name" value="Enoyl-CoA_hydra_C"/>
</dbReference>
<dbReference type="RefSeq" id="WP_266279608.1">
    <property type="nucleotide sequence ID" value="NZ_JAPKNF010000001.1"/>
</dbReference>
<reference evidence="3 4" key="1">
    <citation type="submission" date="2023-07" db="EMBL/GenBank/DDBJ databases">
        <title>Genomic Encyclopedia of Type Strains, Phase IV (KMG-IV): sequencing the most valuable type-strain genomes for metagenomic binning, comparative biology and taxonomic classification.</title>
        <authorList>
            <person name="Goeker M."/>
        </authorList>
    </citation>
    <scope>NUCLEOTIDE SEQUENCE [LARGE SCALE GENOMIC DNA]</scope>
    <source>
        <strain evidence="3 4">B1-1</strain>
    </source>
</reference>
<sequence>MAEARSAGARIRSEVDGAVAVLTLDRPEKLNALDQTMMAGIEAWVEATEADRAVRAAVITGAGEKAFSAGGDIAAWAGLDPVDFMRGWIRTGHRVFDRLARLRQPLVACLNGHAFGGGLELAATADLIVMEAHGRIGLPETGLAMVPGWSGTQRLVRRYGSRVVKRMALAGEMFGAEEALALGLVDKVVPKGEGLAAAKALAASIASRGPVAVQVTKQLINAAEGEEEAAAIESVAGALVAFTHDLKEGAASFREKRPAHFEDR</sequence>
<dbReference type="Gene3D" id="3.90.226.10">
    <property type="entry name" value="2-enoyl-CoA Hydratase, Chain A, domain 1"/>
    <property type="match status" value="1"/>
</dbReference>
<keyword evidence="4" id="KW-1185">Reference proteome</keyword>
<evidence type="ECO:0000256" key="2">
    <source>
        <dbReference type="ARBA" id="ARBA00023239"/>
    </source>
</evidence>
<dbReference type="Proteomes" id="UP001223743">
    <property type="component" value="Unassembled WGS sequence"/>
</dbReference>
<comment type="similarity">
    <text evidence="1">Belongs to the enoyl-CoA hydratase/isomerase family.</text>
</comment>